<feature type="non-terminal residue" evidence="1">
    <location>
        <position position="1"/>
    </location>
</feature>
<dbReference type="SMR" id="G4YFP7"/>
<sequence>CPCAQACWQALVLHWTGQTWQRRELRQFLWNCMSRSPPKLSSAVRARLRSAFADEVAAYEVEWNRIWWILSSICITVLWKQRNRVAHQGEQVTQHGSQQEFLKIGLQQLRALALRERRRSQTKIQGTRLLLCLGILARQPLEAPPQGVSQVQPPDRSTTPALISWLRKFQTSCTQ</sequence>
<evidence type="ECO:0000313" key="1">
    <source>
        <dbReference type="EMBL" id="EGZ27402.1"/>
    </source>
</evidence>
<protein>
    <submittedName>
        <fullName evidence="1">Uncharacterized protein</fullName>
    </submittedName>
</protein>
<proteinExistence type="predicted"/>
<dbReference type="AlphaFoldDB" id="G4YFP7"/>
<reference evidence="1 2" key="1">
    <citation type="journal article" date="2006" name="Science">
        <title>Phytophthora genome sequences uncover evolutionary origins and mechanisms of pathogenesis.</title>
        <authorList>
            <person name="Tyler B.M."/>
            <person name="Tripathy S."/>
            <person name="Zhang X."/>
            <person name="Dehal P."/>
            <person name="Jiang R.H."/>
            <person name="Aerts A."/>
            <person name="Arredondo F.D."/>
            <person name="Baxter L."/>
            <person name="Bensasson D."/>
            <person name="Beynon J.L."/>
            <person name="Chapman J."/>
            <person name="Damasceno C.M."/>
            <person name="Dorrance A.E."/>
            <person name="Dou D."/>
            <person name="Dickerman A.W."/>
            <person name="Dubchak I.L."/>
            <person name="Garbelotto M."/>
            <person name="Gijzen M."/>
            <person name="Gordon S.G."/>
            <person name="Govers F."/>
            <person name="Grunwald N.J."/>
            <person name="Huang W."/>
            <person name="Ivors K.L."/>
            <person name="Jones R.W."/>
            <person name="Kamoun S."/>
            <person name="Krampis K."/>
            <person name="Lamour K.H."/>
            <person name="Lee M.K."/>
            <person name="McDonald W.H."/>
            <person name="Medina M."/>
            <person name="Meijer H.J."/>
            <person name="Nordberg E.K."/>
            <person name="Maclean D.J."/>
            <person name="Ospina-Giraldo M.D."/>
            <person name="Morris P.F."/>
            <person name="Phuntumart V."/>
            <person name="Putnam N.H."/>
            <person name="Rash S."/>
            <person name="Rose J.K."/>
            <person name="Sakihama Y."/>
            <person name="Salamov A.A."/>
            <person name="Savidor A."/>
            <person name="Scheuring C.F."/>
            <person name="Smith B.M."/>
            <person name="Sobral B.W."/>
            <person name="Terry A."/>
            <person name="Torto-Alalibo T.A."/>
            <person name="Win J."/>
            <person name="Xu Z."/>
            <person name="Zhang H."/>
            <person name="Grigoriev I.V."/>
            <person name="Rokhsar D.S."/>
            <person name="Boore J.L."/>
        </authorList>
    </citation>
    <scope>NUCLEOTIDE SEQUENCE [LARGE SCALE GENOMIC DNA]</scope>
    <source>
        <strain evidence="1 2">P6497</strain>
    </source>
</reference>
<dbReference type="OMA" id="EVEWNRI"/>
<dbReference type="STRING" id="1094619.G4YFP7"/>
<dbReference type="RefSeq" id="XP_009514677.1">
    <property type="nucleotide sequence ID" value="XM_009516382.1"/>
</dbReference>
<gene>
    <name evidence="1" type="ORF">PHYSODRAFT_476982</name>
</gene>
<organism evidence="1 2">
    <name type="scientific">Phytophthora sojae (strain P6497)</name>
    <name type="common">Soybean stem and root rot agent</name>
    <name type="synonym">Phytophthora megasperma f. sp. glycines</name>
    <dbReference type="NCBI Taxonomy" id="1094619"/>
    <lineage>
        <taxon>Eukaryota</taxon>
        <taxon>Sar</taxon>
        <taxon>Stramenopiles</taxon>
        <taxon>Oomycota</taxon>
        <taxon>Peronosporomycetes</taxon>
        <taxon>Peronosporales</taxon>
        <taxon>Peronosporaceae</taxon>
        <taxon>Phytophthora</taxon>
    </lineage>
</organism>
<accession>G4YFP7</accession>
<dbReference type="Proteomes" id="UP000002640">
    <property type="component" value="Unassembled WGS sequence"/>
</dbReference>
<dbReference type="KEGG" id="psoj:PHYSODRAFT_476982"/>
<evidence type="ECO:0000313" key="2">
    <source>
        <dbReference type="Proteomes" id="UP000002640"/>
    </source>
</evidence>
<name>G4YFP7_PHYSP</name>
<dbReference type="EMBL" id="JH159151">
    <property type="protein sequence ID" value="EGZ27402.1"/>
    <property type="molecule type" value="Genomic_DNA"/>
</dbReference>
<dbReference type="GeneID" id="20654826"/>
<keyword evidence="2" id="KW-1185">Reference proteome</keyword>
<dbReference type="InParanoid" id="G4YFP7"/>